<dbReference type="SUPFAM" id="SSF56752">
    <property type="entry name" value="D-aminoacid aminotransferase-like PLP-dependent enzymes"/>
    <property type="match status" value="1"/>
</dbReference>
<dbReference type="GO" id="GO:0046394">
    <property type="term" value="P:carboxylic acid biosynthetic process"/>
    <property type="evidence" value="ECO:0007669"/>
    <property type="project" value="UniProtKB-ARBA"/>
</dbReference>
<sequence length="274" mass="30378">MPHWFDGTYFPGDDLTLSTNDPALLYGATVFTTLQVYGNNLDHPLTHWAAHQNRLTQALGDFSWPQPNWVQVRQGAAAVMADYPVVRITCFPDGRELVTGRHLSPELDQMQAQGIAVWIAKGELYQRSHPGYKTGNYLGAWLALQAAQNHSAKEAILTDSQGQWLETSTGNLWGWAVGQWHTPALGAGLLPGVTRLHLVHYLSQRGQPIREDPWPAAMIQTFEALAYSNSGVQVVPIHTVLGDRSRLEFDPKHPALEVLQAAFRENQPPVPASH</sequence>
<dbReference type="Gene3D" id="3.20.10.10">
    <property type="entry name" value="D-amino Acid Aminotransferase, subunit A, domain 2"/>
    <property type="match status" value="1"/>
</dbReference>
<dbReference type="Pfam" id="PF01063">
    <property type="entry name" value="Aminotran_4"/>
    <property type="match status" value="1"/>
</dbReference>
<dbReference type="GO" id="GO:0016829">
    <property type="term" value="F:lyase activity"/>
    <property type="evidence" value="ECO:0007669"/>
    <property type="project" value="UniProtKB-KW"/>
</dbReference>
<reference evidence="2 3" key="2">
    <citation type="submission" date="2018-06" db="EMBL/GenBank/DDBJ databases">
        <title>Metagenomic assembly of (sub)arctic Cyanobacteria and their associated microbiome from non-axenic cultures.</title>
        <authorList>
            <person name="Baurain D."/>
        </authorList>
    </citation>
    <scope>NUCLEOTIDE SEQUENCE [LARGE SCALE GENOMIC DNA]</scope>
    <source>
        <strain evidence="2">ULC041bin1</strain>
    </source>
</reference>
<evidence type="ECO:0000313" key="2">
    <source>
        <dbReference type="EMBL" id="PZO44301.1"/>
    </source>
</evidence>
<dbReference type="AlphaFoldDB" id="A0A2W4YA47"/>
<dbReference type="InterPro" id="IPR043131">
    <property type="entry name" value="BCAT-like_N"/>
</dbReference>
<reference evidence="3" key="1">
    <citation type="submission" date="2018-04" db="EMBL/GenBank/DDBJ databases">
        <authorList>
            <person name="Cornet L."/>
        </authorList>
    </citation>
    <scope>NUCLEOTIDE SEQUENCE [LARGE SCALE GENOMIC DNA]</scope>
</reference>
<dbReference type="InterPro" id="IPR036038">
    <property type="entry name" value="Aminotransferase-like"/>
</dbReference>
<protein>
    <submittedName>
        <fullName evidence="2">4-amino-4-deoxychorismate lyase</fullName>
    </submittedName>
</protein>
<dbReference type="PANTHER" id="PTHR42743:SF11">
    <property type="entry name" value="AMINODEOXYCHORISMATE LYASE"/>
    <property type="match status" value="1"/>
</dbReference>
<gene>
    <name evidence="2" type="ORF">DCF17_04355</name>
</gene>
<organism evidence="2 3">
    <name type="scientific">Shackletoniella antarctica</name>
    <dbReference type="NCBI Taxonomy" id="268115"/>
    <lineage>
        <taxon>Bacteria</taxon>
        <taxon>Bacillati</taxon>
        <taxon>Cyanobacteriota</taxon>
        <taxon>Cyanophyceae</taxon>
        <taxon>Oculatellales</taxon>
        <taxon>Oculatellaceae</taxon>
        <taxon>Shackletoniella</taxon>
    </lineage>
</organism>
<dbReference type="Proteomes" id="UP000249081">
    <property type="component" value="Unassembled WGS sequence"/>
</dbReference>
<dbReference type="GO" id="GO:0005829">
    <property type="term" value="C:cytosol"/>
    <property type="evidence" value="ECO:0007669"/>
    <property type="project" value="TreeGrafter"/>
</dbReference>
<keyword evidence="2" id="KW-0456">Lyase</keyword>
<comment type="caution">
    <text evidence="2">The sequence shown here is derived from an EMBL/GenBank/DDBJ whole genome shotgun (WGS) entry which is preliminary data.</text>
</comment>
<dbReference type="PANTHER" id="PTHR42743">
    <property type="entry name" value="AMINO-ACID AMINOTRANSFERASE"/>
    <property type="match status" value="1"/>
</dbReference>
<evidence type="ECO:0000256" key="1">
    <source>
        <dbReference type="ARBA" id="ARBA00009320"/>
    </source>
</evidence>
<comment type="similarity">
    <text evidence="1">Belongs to the class-IV pyridoxal-phosphate-dependent aminotransferase family.</text>
</comment>
<dbReference type="EMBL" id="QBMN01000019">
    <property type="protein sequence ID" value="PZO44301.1"/>
    <property type="molecule type" value="Genomic_DNA"/>
</dbReference>
<dbReference type="Gene3D" id="3.30.470.10">
    <property type="match status" value="1"/>
</dbReference>
<dbReference type="InterPro" id="IPR043132">
    <property type="entry name" value="BCAT-like_C"/>
</dbReference>
<dbReference type="InterPro" id="IPR050571">
    <property type="entry name" value="Class-IV_PLP-Dep_Aminotrnsfr"/>
</dbReference>
<accession>A0A2W4YA47</accession>
<name>A0A2W4YA47_9CYAN</name>
<dbReference type="InterPro" id="IPR001544">
    <property type="entry name" value="Aminotrans_IV"/>
</dbReference>
<proteinExistence type="inferred from homology"/>
<evidence type="ECO:0000313" key="3">
    <source>
        <dbReference type="Proteomes" id="UP000249081"/>
    </source>
</evidence>